<evidence type="ECO:0000256" key="1">
    <source>
        <dbReference type="SAM" id="Phobius"/>
    </source>
</evidence>
<feature type="transmembrane region" description="Helical" evidence="1">
    <location>
        <begin position="7"/>
        <end position="26"/>
    </location>
</feature>
<organism evidence="2 3">
    <name type="scientific">White spot syndrome virus</name>
    <dbReference type="NCBI Taxonomy" id="342409"/>
    <lineage>
        <taxon>Viruses</taxon>
        <taxon>Viruses incertae sedis</taxon>
        <taxon>Naldaviricetes</taxon>
        <taxon>Nimaviridae</taxon>
        <taxon>Whispovirus</taxon>
    </lineage>
</organism>
<reference evidence="3" key="1">
    <citation type="submission" date="2012-08" db="EMBL/GenBank/DDBJ databases">
        <authorList>
            <person name="Choi T.-J."/>
        </authorList>
    </citation>
    <scope>NUCLEOTIDE SEQUENCE [LARGE SCALE GENOMIC DNA]</scope>
    <source>
        <strain evidence="3">K-LV1</strain>
    </source>
</reference>
<proteinExistence type="predicted"/>
<sequence length="121" mass="13110">MWRENSYSSVSVGIFVTELISPVFLMEVFSIESASDSLRSSTEVSALLLLLSPLNASKSVAIFVPILAAISADSSLSAIKYSATEYFDRGANIPIFGTESRIPSRLLLCRTIEKIGSDADR</sequence>
<keyword evidence="1" id="KW-0812">Transmembrane</keyword>
<dbReference type="Proteomes" id="UP000277283">
    <property type="component" value="Segment"/>
</dbReference>
<feature type="transmembrane region" description="Helical" evidence="1">
    <location>
        <begin position="46"/>
        <end position="70"/>
    </location>
</feature>
<protein>
    <submittedName>
        <fullName evidence="2">Wsv361</fullName>
    </submittedName>
</protein>
<keyword evidence="1" id="KW-1133">Transmembrane helix</keyword>
<accession>K7WHT5</accession>
<dbReference type="EMBL" id="JX515788">
    <property type="protein sequence ID" value="AFX59738.1"/>
    <property type="molecule type" value="Genomic_DNA"/>
</dbReference>
<evidence type="ECO:0000313" key="3">
    <source>
        <dbReference type="Proteomes" id="UP000277283"/>
    </source>
</evidence>
<gene>
    <name evidence="2" type="ORF">wssv_03610</name>
</gene>
<evidence type="ECO:0000313" key="2">
    <source>
        <dbReference type="EMBL" id="AFX59738.1"/>
    </source>
</evidence>
<keyword evidence="1" id="KW-0472">Membrane</keyword>
<name>K7WHT5_9VIRU</name>